<organism evidence="4 5">
    <name type="scientific">SAR324 cluster bacterium</name>
    <dbReference type="NCBI Taxonomy" id="2024889"/>
    <lineage>
        <taxon>Bacteria</taxon>
        <taxon>Deltaproteobacteria</taxon>
        <taxon>SAR324 cluster</taxon>
    </lineage>
</organism>
<evidence type="ECO:0000256" key="3">
    <source>
        <dbReference type="ARBA" id="ARBA00022679"/>
    </source>
</evidence>
<dbReference type="PANTHER" id="PTHR43179:SF12">
    <property type="entry name" value="GALACTOFURANOSYLTRANSFERASE GLFT2"/>
    <property type="match status" value="1"/>
</dbReference>
<evidence type="ECO:0000313" key="5">
    <source>
        <dbReference type="Proteomes" id="UP000524246"/>
    </source>
</evidence>
<dbReference type="GO" id="GO:0016757">
    <property type="term" value="F:glycosyltransferase activity"/>
    <property type="evidence" value="ECO:0007669"/>
    <property type="project" value="UniProtKB-KW"/>
</dbReference>
<dbReference type="AlphaFoldDB" id="A0A7X9ILM3"/>
<dbReference type="EMBL" id="JAAZON010000666">
    <property type="protein sequence ID" value="NMC64407.1"/>
    <property type="molecule type" value="Genomic_DNA"/>
</dbReference>
<evidence type="ECO:0000256" key="2">
    <source>
        <dbReference type="ARBA" id="ARBA00022676"/>
    </source>
</evidence>
<gene>
    <name evidence="4" type="ORF">GYA55_14680</name>
</gene>
<proteinExistence type="inferred from homology"/>
<dbReference type="Proteomes" id="UP000524246">
    <property type="component" value="Unassembled WGS sequence"/>
</dbReference>
<reference evidence="4 5" key="1">
    <citation type="journal article" date="2020" name="Biotechnol. Biofuels">
        <title>New insights from the biogas microbiome by comprehensive genome-resolved metagenomics of nearly 1600 species originating from multiple anaerobic digesters.</title>
        <authorList>
            <person name="Campanaro S."/>
            <person name="Treu L."/>
            <person name="Rodriguez-R L.M."/>
            <person name="Kovalovszki A."/>
            <person name="Ziels R.M."/>
            <person name="Maus I."/>
            <person name="Zhu X."/>
            <person name="Kougias P.G."/>
            <person name="Basile A."/>
            <person name="Luo G."/>
            <person name="Schluter A."/>
            <person name="Konstantinidis K.T."/>
            <person name="Angelidaki I."/>
        </authorList>
    </citation>
    <scope>NUCLEOTIDE SEQUENCE [LARGE SCALE GENOMIC DNA]</scope>
    <source>
        <strain evidence="4">AS27yjCOA_65</strain>
    </source>
</reference>
<keyword evidence="3 4" id="KW-0808">Transferase</keyword>
<keyword evidence="2" id="KW-0328">Glycosyltransferase</keyword>
<comment type="similarity">
    <text evidence="1">Belongs to the glycosyltransferase 2 family.</text>
</comment>
<accession>A0A7X9ILM3</accession>
<dbReference type="Gene3D" id="3.90.550.10">
    <property type="entry name" value="Spore Coat Polysaccharide Biosynthesis Protein SpsA, Chain A"/>
    <property type="match status" value="2"/>
</dbReference>
<sequence>MNVFVMISTAASGEYTVHALRSFFANTPLADKDTFYLIDNDKSLRKEDLKEWPRVNLCQNPSPYSFAKNANKAIELALEKKGDLFLLNNDIIFCENWLEPLLIEIPVIISAISNQYIQYTFGDLTLRPCMDLSDYLNYGYEFNSIIKAHHSKQWSYRQVLSAPFFCVRIPKSVFQEVGNFDCSFGKGGAEDNDYCLRAYLQGFGVFLSLDSYVLHFQGKSTWRGPESKEDTEARNKRFLRVFAEKWGKRLQRLMIFNDESSITKKGQKLLQQNRISAVLKTMASKTQKGKRLKNPKIKIAAVMCVYDDCKWLEAAVKSVYEKVDSIYFMVGNRPWNGEKGSNKNTLEKIASIKDPRSKFKLIKGKWSSETEERNAGLEALKKDGFDYCFVLDSDEVYDKKQLAEFFKLITEKRYVPAWRIRMLTYWKSEHFRIEPPEAYQPVVVLKVGDIVFRDKREISSPQSESIPPELCVMHHMSYARSDNEILRKISTFSHADQMIPNWYENVWKAWDENMQLRNLHPCWPDAYQEVVGVPEELLPSALRSRLRRPKK</sequence>
<dbReference type="InterPro" id="IPR029044">
    <property type="entry name" value="Nucleotide-diphossugar_trans"/>
</dbReference>
<evidence type="ECO:0000256" key="1">
    <source>
        <dbReference type="ARBA" id="ARBA00006739"/>
    </source>
</evidence>
<dbReference type="SUPFAM" id="SSF53448">
    <property type="entry name" value="Nucleotide-diphospho-sugar transferases"/>
    <property type="match status" value="2"/>
</dbReference>
<protein>
    <submittedName>
        <fullName evidence="4">Glycosyltransferase family 2 protein</fullName>
    </submittedName>
</protein>
<comment type="caution">
    <text evidence="4">The sequence shown here is derived from an EMBL/GenBank/DDBJ whole genome shotgun (WGS) entry which is preliminary data.</text>
</comment>
<dbReference type="PANTHER" id="PTHR43179">
    <property type="entry name" value="RHAMNOSYLTRANSFERASE WBBL"/>
    <property type="match status" value="1"/>
</dbReference>
<evidence type="ECO:0000313" key="4">
    <source>
        <dbReference type="EMBL" id="NMC64407.1"/>
    </source>
</evidence>
<name>A0A7X9ILM3_9DELT</name>